<gene>
    <name evidence="1" type="ORF">OWR29_37545</name>
</gene>
<evidence type="ECO:0000313" key="1">
    <source>
        <dbReference type="EMBL" id="MCY1143740.1"/>
    </source>
</evidence>
<accession>A0ABT4BD32</accession>
<comment type="caution">
    <text evidence="1">The sequence shown here is derived from an EMBL/GenBank/DDBJ whole genome shotgun (WGS) entry which is preliminary data.</text>
</comment>
<proteinExistence type="predicted"/>
<keyword evidence="2" id="KW-1185">Reference proteome</keyword>
<protein>
    <submittedName>
        <fullName evidence="1">Uncharacterized protein</fullName>
    </submittedName>
</protein>
<dbReference type="Proteomes" id="UP001151002">
    <property type="component" value="Unassembled WGS sequence"/>
</dbReference>
<sequence>MTAPQDDSATPHEWTATLACLADAAYASNVHVGLGFYEAAGACAARLPMARFRPAASICRADRAGRQRDLQVEAAVALGLFRWQPDDEPRPAPGWLLRRTPAGLALIAPRSLVFSRGQRHLPAPWRTAALTSRSVLVQFGRDIVAAGVIPYLDAV</sequence>
<evidence type="ECO:0000313" key="2">
    <source>
        <dbReference type="Proteomes" id="UP001151002"/>
    </source>
</evidence>
<dbReference type="RefSeq" id="WP_267568268.1">
    <property type="nucleotide sequence ID" value="NZ_JAPNTZ010000016.1"/>
</dbReference>
<reference evidence="1" key="1">
    <citation type="submission" date="2022-11" db="EMBL/GenBank/DDBJ databases">
        <authorList>
            <person name="Somphong A."/>
            <person name="Phongsopitanun W."/>
        </authorList>
    </citation>
    <scope>NUCLEOTIDE SEQUENCE</scope>
    <source>
        <strain evidence="1">Pm04-4</strain>
    </source>
</reference>
<organism evidence="1 2">
    <name type="scientific">Paractinoplanes pyxinae</name>
    <dbReference type="NCBI Taxonomy" id="2997416"/>
    <lineage>
        <taxon>Bacteria</taxon>
        <taxon>Bacillati</taxon>
        <taxon>Actinomycetota</taxon>
        <taxon>Actinomycetes</taxon>
        <taxon>Micromonosporales</taxon>
        <taxon>Micromonosporaceae</taxon>
        <taxon>Paractinoplanes</taxon>
    </lineage>
</organism>
<name>A0ABT4BD32_9ACTN</name>
<dbReference type="EMBL" id="JAPNTZ010000016">
    <property type="protein sequence ID" value="MCY1143740.1"/>
    <property type="molecule type" value="Genomic_DNA"/>
</dbReference>